<proteinExistence type="inferred from homology"/>
<dbReference type="SUPFAM" id="SSF51905">
    <property type="entry name" value="FAD/NAD(P)-binding domain"/>
    <property type="match status" value="1"/>
</dbReference>
<dbReference type="Gene3D" id="3.50.50.60">
    <property type="entry name" value="FAD/NAD(P)-binding domain"/>
    <property type="match status" value="2"/>
</dbReference>
<evidence type="ECO:0000313" key="5">
    <source>
        <dbReference type="Proteomes" id="UP000323917"/>
    </source>
</evidence>
<evidence type="ECO:0000259" key="3">
    <source>
        <dbReference type="Pfam" id="PF01593"/>
    </source>
</evidence>
<dbReference type="KEGG" id="bgok:Pr1d_22980"/>
<dbReference type="AlphaFoldDB" id="A0A5B9Q7Q1"/>
<evidence type="ECO:0000313" key="4">
    <source>
        <dbReference type="EMBL" id="QEG35008.1"/>
    </source>
</evidence>
<name>A0A5B9Q7Q1_9BACT</name>
<dbReference type="EC" id="1.14.99.44" evidence="4"/>
<dbReference type="PANTHER" id="PTHR43734">
    <property type="entry name" value="PHYTOENE DESATURASE"/>
    <property type="match status" value="1"/>
</dbReference>
<evidence type="ECO:0000256" key="1">
    <source>
        <dbReference type="ARBA" id="ARBA00006046"/>
    </source>
</evidence>
<sequence length="460" mass="51966">MYDTIIIGAGMSGLAAGIRLAYYDQRVCILERHTTIGGLNSFYRLRGRDYDVGLHALTNFTPKGTKKGPLARLLRQLKIPWDELQISPQLGSEVVFPGVRLRFDNEIDHLRSEVASEFPEQAANFNQLIDAIVEYDDLDQTHQEISARERVAEFISEPLLVEMLFCPLMFYGSAREHDMDWGQFSIMFRSIFLEGLGRPHAGVRLILKQLVRKFRGLGGELKLRAGVKEIVVENGQTTGVILENGEHFAGRRVLSSAGWHETMRLCDDGQPVTPRSSGRLTFCETIASLDQQPRDLGHRSTITFFNDSDTFHWTVPSEPCDVRSGVICSPNNFDYAAESEKICGTMRITALANFNYWQGLDEDTYRLEKLRWYDRITDSAVRFVPDYRSRVLDTDMFTPTTIVRFTGHDYGAIYGAPDKQLDGRTHLPNLFICGTDQGFVGIIGSIMSGISMANQHCLRD</sequence>
<dbReference type="Proteomes" id="UP000323917">
    <property type="component" value="Chromosome"/>
</dbReference>
<gene>
    <name evidence="4" type="primary">crtP</name>
    <name evidence="4" type="ORF">Pr1d_22980</name>
</gene>
<dbReference type="RefSeq" id="WP_148073572.1">
    <property type="nucleotide sequence ID" value="NZ_CP042913.1"/>
</dbReference>
<keyword evidence="5" id="KW-1185">Reference proteome</keyword>
<dbReference type="InterPro" id="IPR002937">
    <property type="entry name" value="Amino_oxidase"/>
</dbReference>
<reference evidence="4 5" key="1">
    <citation type="submission" date="2019-08" db="EMBL/GenBank/DDBJ databases">
        <title>Deep-cultivation of Planctomycetes and their phenomic and genomic characterization uncovers novel biology.</title>
        <authorList>
            <person name="Wiegand S."/>
            <person name="Jogler M."/>
            <person name="Boedeker C."/>
            <person name="Pinto D."/>
            <person name="Vollmers J."/>
            <person name="Rivas-Marin E."/>
            <person name="Kohn T."/>
            <person name="Peeters S.H."/>
            <person name="Heuer A."/>
            <person name="Rast P."/>
            <person name="Oberbeckmann S."/>
            <person name="Bunk B."/>
            <person name="Jeske O."/>
            <person name="Meyerdierks A."/>
            <person name="Storesund J.E."/>
            <person name="Kallscheuer N."/>
            <person name="Luecker S."/>
            <person name="Lage O.M."/>
            <person name="Pohl T."/>
            <person name="Merkel B.J."/>
            <person name="Hornburger P."/>
            <person name="Mueller R.-W."/>
            <person name="Bruemmer F."/>
            <person name="Labrenz M."/>
            <person name="Spormann A.M."/>
            <person name="Op den Camp H."/>
            <person name="Overmann J."/>
            <person name="Amann R."/>
            <person name="Jetten M.S.M."/>
            <person name="Mascher T."/>
            <person name="Medema M.H."/>
            <person name="Devos D.P."/>
            <person name="Kaster A.-K."/>
            <person name="Ovreas L."/>
            <person name="Rohde M."/>
            <person name="Galperin M.Y."/>
            <person name="Jogler C."/>
        </authorList>
    </citation>
    <scope>NUCLEOTIDE SEQUENCE [LARGE SCALE GENOMIC DNA]</scope>
    <source>
        <strain evidence="4 5">Pr1d</strain>
    </source>
</reference>
<dbReference type="InterPro" id="IPR036188">
    <property type="entry name" value="FAD/NAD-bd_sf"/>
</dbReference>
<comment type="similarity">
    <text evidence="1">Belongs to the carotenoid/retinoid oxidoreductase family.</text>
</comment>
<accession>A0A5B9Q7Q1</accession>
<organism evidence="4 5">
    <name type="scientific">Bythopirellula goksoeyrii</name>
    <dbReference type="NCBI Taxonomy" id="1400387"/>
    <lineage>
        <taxon>Bacteria</taxon>
        <taxon>Pseudomonadati</taxon>
        <taxon>Planctomycetota</taxon>
        <taxon>Planctomycetia</taxon>
        <taxon>Pirellulales</taxon>
        <taxon>Lacipirellulaceae</taxon>
        <taxon>Bythopirellula</taxon>
    </lineage>
</organism>
<keyword evidence="2 4" id="KW-0560">Oxidoreductase</keyword>
<dbReference type="EMBL" id="CP042913">
    <property type="protein sequence ID" value="QEG35008.1"/>
    <property type="molecule type" value="Genomic_DNA"/>
</dbReference>
<protein>
    <submittedName>
        <fullName evidence="4">Diapolycopene oxygenase</fullName>
        <ecNumber evidence="4">1.14.99.44</ecNumber>
    </submittedName>
</protein>
<feature type="domain" description="Amine oxidase" evidence="3">
    <location>
        <begin position="11"/>
        <end position="454"/>
    </location>
</feature>
<evidence type="ECO:0000256" key="2">
    <source>
        <dbReference type="ARBA" id="ARBA00023002"/>
    </source>
</evidence>
<dbReference type="PANTHER" id="PTHR43734:SF7">
    <property type="entry name" value="4,4'-DIAPONEUROSPORENE OXYGENASE"/>
    <property type="match status" value="1"/>
</dbReference>
<dbReference type="GO" id="GO:0016491">
    <property type="term" value="F:oxidoreductase activity"/>
    <property type="evidence" value="ECO:0007669"/>
    <property type="project" value="UniProtKB-KW"/>
</dbReference>
<dbReference type="OrthoDB" id="9814556at2"/>
<dbReference type="Pfam" id="PF01593">
    <property type="entry name" value="Amino_oxidase"/>
    <property type="match status" value="1"/>
</dbReference>